<dbReference type="AlphaFoldDB" id="A0A845BQI5"/>
<feature type="compositionally biased region" description="Polar residues" evidence="7">
    <location>
        <begin position="1"/>
        <end position="11"/>
    </location>
</feature>
<comment type="catalytic activity">
    <reaction evidence="6">
        <text>adenosine(1618) in 23S rRNA + S-adenosyl-L-methionine = N(6)-methyladenosine(1618) in 23S rRNA + S-adenosyl-L-homocysteine + H(+)</text>
        <dbReference type="Rhea" id="RHEA:16497"/>
        <dbReference type="Rhea" id="RHEA-COMP:10229"/>
        <dbReference type="Rhea" id="RHEA-COMP:10231"/>
        <dbReference type="ChEBI" id="CHEBI:15378"/>
        <dbReference type="ChEBI" id="CHEBI:57856"/>
        <dbReference type="ChEBI" id="CHEBI:59789"/>
        <dbReference type="ChEBI" id="CHEBI:74411"/>
        <dbReference type="ChEBI" id="CHEBI:74449"/>
        <dbReference type="EC" id="2.1.1.181"/>
    </reaction>
</comment>
<comment type="function">
    <text evidence="6">Specifically methylates the adenine in position 1618 of 23S rRNA.</text>
</comment>
<dbReference type="GO" id="GO:0070475">
    <property type="term" value="P:rRNA base methylation"/>
    <property type="evidence" value="ECO:0007669"/>
    <property type="project" value="TreeGrafter"/>
</dbReference>
<evidence type="ECO:0000256" key="6">
    <source>
        <dbReference type="HAMAP-Rule" id="MF_01848"/>
    </source>
</evidence>
<dbReference type="PANTHER" id="PTHR13393">
    <property type="entry name" value="SAM-DEPENDENT METHYLTRANSFERASE"/>
    <property type="match status" value="1"/>
</dbReference>
<reference evidence="8 9" key="1">
    <citation type="submission" date="2019-12" db="EMBL/GenBank/DDBJ databases">
        <title>Neisseriaceae gen. nov. sp. Genome sequencing and assembly.</title>
        <authorList>
            <person name="Liu Z."/>
            <person name="Li A."/>
        </authorList>
    </citation>
    <scope>NUCLEOTIDE SEQUENCE [LARGE SCALE GENOMIC DNA]</scope>
    <source>
        <strain evidence="8 9">B2N2-7</strain>
    </source>
</reference>
<dbReference type="EC" id="2.1.1.181" evidence="6"/>
<dbReference type="InterPro" id="IPR010286">
    <property type="entry name" value="METTL16/RlmF"/>
</dbReference>
<evidence type="ECO:0000313" key="9">
    <source>
        <dbReference type="Proteomes" id="UP000467214"/>
    </source>
</evidence>
<keyword evidence="3 6" id="KW-0489">Methyltransferase</keyword>
<dbReference type="Pfam" id="PF05971">
    <property type="entry name" value="Methyltransf_10"/>
    <property type="match status" value="1"/>
</dbReference>
<dbReference type="InterPro" id="IPR016909">
    <property type="entry name" value="rRNA_lsu_MeTfrase_F"/>
</dbReference>
<feature type="region of interest" description="Disordered" evidence="7">
    <location>
        <begin position="1"/>
        <end position="23"/>
    </location>
</feature>
<gene>
    <name evidence="6 8" type="primary">rlmF</name>
    <name evidence="8" type="ORF">GQF02_05895</name>
</gene>
<dbReference type="RefSeq" id="WP_124734951.1">
    <property type="nucleotide sequence ID" value="NZ_WSSB01000004.1"/>
</dbReference>
<evidence type="ECO:0000256" key="2">
    <source>
        <dbReference type="ARBA" id="ARBA00022552"/>
    </source>
</evidence>
<dbReference type="PANTHER" id="PTHR13393:SF0">
    <property type="entry name" value="RNA N6-ADENOSINE-METHYLTRANSFERASE METTL16"/>
    <property type="match status" value="1"/>
</dbReference>
<dbReference type="Proteomes" id="UP000467214">
    <property type="component" value="Unassembled WGS sequence"/>
</dbReference>
<dbReference type="Gene3D" id="3.40.50.150">
    <property type="entry name" value="Vaccinia Virus protein VP39"/>
    <property type="match status" value="1"/>
</dbReference>
<keyword evidence="9" id="KW-1185">Reference proteome</keyword>
<dbReference type="PIRSF" id="PIRSF029038">
    <property type="entry name" value="Mtase_YbiN_prd"/>
    <property type="match status" value="1"/>
</dbReference>
<keyword evidence="2 6" id="KW-0698">rRNA processing</keyword>
<keyword evidence="1 6" id="KW-0963">Cytoplasm</keyword>
<dbReference type="NCBIfam" id="NF008725">
    <property type="entry name" value="PRK11727.1"/>
    <property type="match status" value="1"/>
</dbReference>
<proteinExistence type="inferred from homology"/>
<comment type="similarity">
    <text evidence="6">Belongs to the methyltransferase superfamily. METTL16/RlmF family.</text>
</comment>
<keyword evidence="5 6" id="KW-0949">S-adenosyl-L-methionine</keyword>
<dbReference type="GO" id="GO:0005737">
    <property type="term" value="C:cytoplasm"/>
    <property type="evidence" value="ECO:0007669"/>
    <property type="project" value="UniProtKB-SubCell"/>
</dbReference>
<name>A0A845BQI5_9NEIS</name>
<dbReference type="SUPFAM" id="SSF53335">
    <property type="entry name" value="S-adenosyl-L-methionine-dependent methyltransferases"/>
    <property type="match status" value="1"/>
</dbReference>
<evidence type="ECO:0000256" key="5">
    <source>
        <dbReference type="ARBA" id="ARBA00022691"/>
    </source>
</evidence>
<dbReference type="GO" id="GO:0052907">
    <property type="term" value="F:23S rRNA (adenine(1618)-N(6))-methyltransferase activity"/>
    <property type="evidence" value="ECO:0007669"/>
    <property type="project" value="UniProtKB-EC"/>
</dbReference>
<keyword evidence="4 6" id="KW-0808">Transferase</keyword>
<sequence>MLKLQKPNQKPQAAKPGLHPRNRHQGRYDFVALLAASPELAPFVKSNPAGESTIDFAEPLAVKALNRALLAAQYGIAHWDIPDGFLCPPIPGRADYIHTVADLLAGDCGGEIPRGAAVRGLDIGVGANCIYPLIGHAEYGWRFVGSDIDAQAIRCAETIVAANPSLAGAVSCRLQAADTAIFAGIIRRGEQYAFSLCNPPFHASAAEATAGSRRKVGNLSGKKSAKPVLNFGGRSHELWCEGGEAAFVGRMLAESRHFATQCVWFTTLLSKSENLPDLRYALKQAGAVEVRVLAMGQGQKLSRVVAWSFMDSAARQLALSKTG</sequence>
<evidence type="ECO:0000256" key="4">
    <source>
        <dbReference type="ARBA" id="ARBA00022679"/>
    </source>
</evidence>
<comment type="subcellular location">
    <subcellularLocation>
        <location evidence="6">Cytoplasm</location>
    </subcellularLocation>
</comment>
<evidence type="ECO:0000256" key="3">
    <source>
        <dbReference type="ARBA" id="ARBA00022603"/>
    </source>
</evidence>
<evidence type="ECO:0000256" key="1">
    <source>
        <dbReference type="ARBA" id="ARBA00022490"/>
    </source>
</evidence>
<dbReference type="InterPro" id="IPR029063">
    <property type="entry name" value="SAM-dependent_MTases_sf"/>
</dbReference>
<evidence type="ECO:0000256" key="7">
    <source>
        <dbReference type="SAM" id="MobiDB-lite"/>
    </source>
</evidence>
<organism evidence="8 9">
    <name type="scientific">Craterilacuibacter sinensis</name>
    <dbReference type="NCBI Taxonomy" id="2686017"/>
    <lineage>
        <taxon>Bacteria</taxon>
        <taxon>Pseudomonadati</taxon>
        <taxon>Pseudomonadota</taxon>
        <taxon>Betaproteobacteria</taxon>
        <taxon>Neisseriales</taxon>
        <taxon>Neisseriaceae</taxon>
        <taxon>Craterilacuibacter</taxon>
    </lineage>
</organism>
<evidence type="ECO:0000313" key="8">
    <source>
        <dbReference type="EMBL" id="MXR36506.1"/>
    </source>
</evidence>
<accession>A0A845BQI5</accession>
<dbReference type="EMBL" id="WSSB01000004">
    <property type="protein sequence ID" value="MXR36506.1"/>
    <property type="molecule type" value="Genomic_DNA"/>
</dbReference>
<comment type="caution">
    <text evidence="8">The sequence shown here is derived from an EMBL/GenBank/DDBJ whole genome shotgun (WGS) entry which is preliminary data.</text>
</comment>
<protein>
    <recommendedName>
        <fullName evidence="6">Ribosomal RNA large subunit methyltransferase F</fullName>
        <ecNumber evidence="6">2.1.1.181</ecNumber>
    </recommendedName>
    <alternativeName>
        <fullName evidence="6">23S rRNA mA1618 methyltransferase</fullName>
    </alternativeName>
    <alternativeName>
        <fullName evidence="6">rRNA adenine N-6-methyltransferase</fullName>
    </alternativeName>
</protein>
<dbReference type="HAMAP" id="MF_01848">
    <property type="entry name" value="23SrRNA_methyltr_F"/>
    <property type="match status" value="1"/>
</dbReference>